<comment type="caution">
    <text evidence="7">The sequence shown here is derived from an EMBL/GenBank/DDBJ whole genome shotgun (WGS) entry which is preliminary data.</text>
</comment>
<accession>A0AA45W806</accession>
<organism evidence="7 8">
    <name type="scientific">Paracoccus saliphilus</name>
    <dbReference type="NCBI Taxonomy" id="405559"/>
    <lineage>
        <taxon>Bacteria</taxon>
        <taxon>Pseudomonadati</taxon>
        <taxon>Pseudomonadota</taxon>
        <taxon>Alphaproteobacteria</taxon>
        <taxon>Rhodobacterales</taxon>
        <taxon>Paracoccaceae</taxon>
        <taxon>Paracoccus</taxon>
    </lineage>
</organism>
<dbReference type="InterPro" id="IPR029035">
    <property type="entry name" value="DHS-like_NAD/FAD-binding_dom"/>
</dbReference>
<dbReference type="InterPro" id="IPR029061">
    <property type="entry name" value="THDP-binding"/>
</dbReference>
<evidence type="ECO:0000313" key="7">
    <source>
        <dbReference type="EMBL" id="SIT13514.1"/>
    </source>
</evidence>
<dbReference type="GO" id="GO:0003984">
    <property type="term" value="F:acetolactate synthase activity"/>
    <property type="evidence" value="ECO:0007669"/>
    <property type="project" value="TreeGrafter"/>
</dbReference>
<dbReference type="InterPro" id="IPR012001">
    <property type="entry name" value="Thiamin_PyroP_enz_TPP-bd_dom"/>
</dbReference>
<dbReference type="Pfam" id="PF02776">
    <property type="entry name" value="TPP_enzyme_N"/>
    <property type="match status" value="1"/>
</dbReference>
<comment type="similarity">
    <text evidence="1 3">Belongs to the TPP enzyme family.</text>
</comment>
<dbReference type="InterPro" id="IPR012000">
    <property type="entry name" value="Thiamin_PyroP_enz_cen_dom"/>
</dbReference>
<gene>
    <name evidence="7" type="ORF">SAMN05421772_12319</name>
</gene>
<evidence type="ECO:0000256" key="2">
    <source>
        <dbReference type="ARBA" id="ARBA00023052"/>
    </source>
</evidence>
<dbReference type="Pfam" id="PF02775">
    <property type="entry name" value="TPP_enzyme_C"/>
    <property type="match status" value="1"/>
</dbReference>
<dbReference type="FunFam" id="3.40.50.970:FF:000007">
    <property type="entry name" value="Acetolactate synthase"/>
    <property type="match status" value="1"/>
</dbReference>
<dbReference type="EMBL" id="FTOU01000023">
    <property type="protein sequence ID" value="SIT13514.1"/>
    <property type="molecule type" value="Genomic_DNA"/>
</dbReference>
<evidence type="ECO:0000259" key="4">
    <source>
        <dbReference type="Pfam" id="PF00205"/>
    </source>
</evidence>
<dbReference type="InterPro" id="IPR011766">
    <property type="entry name" value="TPP_enzyme_TPP-bd"/>
</dbReference>
<name>A0AA45W806_9RHOB</name>
<evidence type="ECO:0000256" key="1">
    <source>
        <dbReference type="ARBA" id="ARBA00007812"/>
    </source>
</evidence>
<dbReference type="SUPFAM" id="SSF52467">
    <property type="entry name" value="DHS-like NAD/FAD-binding domain"/>
    <property type="match status" value="1"/>
</dbReference>
<dbReference type="InterPro" id="IPR045229">
    <property type="entry name" value="TPP_enz"/>
</dbReference>
<dbReference type="GO" id="GO:0009097">
    <property type="term" value="P:isoleucine biosynthetic process"/>
    <property type="evidence" value="ECO:0007669"/>
    <property type="project" value="TreeGrafter"/>
</dbReference>
<dbReference type="Pfam" id="PF00205">
    <property type="entry name" value="TPP_enzyme_M"/>
    <property type="match status" value="1"/>
</dbReference>
<feature type="domain" description="Thiamine pyrophosphate enzyme central" evidence="4">
    <location>
        <begin position="194"/>
        <end position="322"/>
    </location>
</feature>
<reference evidence="7 8" key="1">
    <citation type="submission" date="2017-01" db="EMBL/GenBank/DDBJ databases">
        <authorList>
            <person name="Varghese N."/>
            <person name="Submissions S."/>
        </authorList>
    </citation>
    <scope>NUCLEOTIDE SEQUENCE [LARGE SCALE GENOMIC DNA]</scope>
    <source>
        <strain evidence="7 8">DSM 18447</strain>
    </source>
</reference>
<dbReference type="CDD" id="cd00568">
    <property type="entry name" value="TPP_enzymes"/>
    <property type="match status" value="1"/>
</dbReference>
<dbReference type="SUPFAM" id="SSF52518">
    <property type="entry name" value="Thiamin diphosphate-binding fold (THDP-binding)"/>
    <property type="match status" value="2"/>
</dbReference>
<dbReference type="CDD" id="cd07035">
    <property type="entry name" value="TPP_PYR_POX_like"/>
    <property type="match status" value="1"/>
</dbReference>
<dbReference type="Proteomes" id="UP000186216">
    <property type="component" value="Unassembled WGS sequence"/>
</dbReference>
<dbReference type="PANTHER" id="PTHR18968:SF13">
    <property type="entry name" value="ACETOLACTATE SYNTHASE CATALYTIC SUBUNIT, MITOCHONDRIAL"/>
    <property type="match status" value="1"/>
</dbReference>
<evidence type="ECO:0000256" key="3">
    <source>
        <dbReference type="RuleBase" id="RU362132"/>
    </source>
</evidence>
<evidence type="ECO:0000259" key="6">
    <source>
        <dbReference type="Pfam" id="PF02776"/>
    </source>
</evidence>
<dbReference type="Gene3D" id="3.40.50.1220">
    <property type="entry name" value="TPP-binding domain"/>
    <property type="match status" value="1"/>
</dbReference>
<feature type="domain" description="Thiamine pyrophosphate enzyme N-terminal TPP-binding" evidence="6">
    <location>
        <begin position="5"/>
        <end position="124"/>
    </location>
</feature>
<dbReference type="Gene3D" id="3.40.50.970">
    <property type="match status" value="2"/>
</dbReference>
<dbReference type="PANTHER" id="PTHR18968">
    <property type="entry name" value="THIAMINE PYROPHOSPHATE ENZYMES"/>
    <property type="match status" value="1"/>
</dbReference>
<feature type="domain" description="Thiamine pyrophosphate enzyme TPP-binding" evidence="5">
    <location>
        <begin position="385"/>
        <end position="542"/>
    </location>
</feature>
<protein>
    <submittedName>
        <fullName evidence="7">Acetolactate synthase-1/2/3 large subunit</fullName>
    </submittedName>
</protein>
<dbReference type="NCBIfam" id="NF005712">
    <property type="entry name" value="PRK07524.1"/>
    <property type="match status" value="1"/>
</dbReference>
<evidence type="ECO:0000313" key="8">
    <source>
        <dbReference type="Proteomes" id="UP000186216"/>
    </source>
</evidence>
<dbReference type="AlphaFoldDB" id="A0AA45W806"/>
<dbReference type="RefSeq" id="WP_076528468.1">
    <property type="nucleotide sequence ID" value="NZ_CP067140.1"/>
</dbReference>
<proteinExistence type="inferred from homology"/>
<dbReference type="GO" id="GO:0009099">
    <property type="term" value="P:L-valine biosynthetic process"/>
    <property type="evidence" value="ECO:0007669"/>
    <property type="project" value="TreeGrafter"/>
</dbReference>
<dbReference type="GO" id="GO:0000287">
    <property type="term" value="F:magnesium ion binding"/>
    <property type="evidence" value="ECO:0007669"/>
    <property type="project" value="InterPro"/>
</dbReference>
<dbReference type="GO" id="GO:0030976">
    <property type="term" value="F:thiamine pyrophosphate binding"/>
    <property type="evidence" value="ECO:0007669"/>
    <property type="project" value="InterPro"/>
</dbReference>
<dbReference type="GO" id="GO:0005948">
    <property type="term" value="C:acetolactate synthase complex"/>
    <property type="evidence" value="ECO:0007669"/>
    <property type="project" value="TreeGrafter"/>
</dbReference>
<evidence type="ECO:0000259" key="5">
    <source>
        <dbReference type="Pfam" id="PF02775"/>
    </source>
</evidence>
<sequence length="545" mass="56996">MSGTMTVGVMLVRLLERHGVDTVFGIPGVHTAELYRGLAGSGIHHVTPRDEQDAGFMADGYARASGKPGVCLLITGPGLTNAITPMAQARADSIPMLVISGVNARATLGRYEGYLHELPDQAAMIRTLALSSERLERPKDLPSLIDHAFAKMTMGRPGPVHIEIPTDLMEAEVGALPPAAVPEKPASGIDHGAVERAARICAASTKPLILAGGGAVWAEAEIRDLAERLDAPVVTTTNGRGLLAGHPLDVPASPSLAAVRDLMRDSDLVIAIGTQFGPTDYDAYVDGGFVPPGNLIRIDRDETVEAGSIPATVFIKGDAAEATGLLSSHLPLAGVAKAGAARAADTRDATLASLLPKMKAMIEVLSSIRDTLPDATMVGDSTQLVYAGNLYWEASGPRRWFNAATGYGALGYGPPAAVGAGVALGDAPVICLVGDGGFQFCLGALGAARDEKTPVIFVVWNNQGYQEIEDYMLSRDITPIGVRPSAPDFTMIAAAYDIPAERIRLCETDHQDALAPGQLDLTLLVAALRSARRHGGPALIEIIAP</sequence>
<dbReference type="GO" id="GO:0050660">
    <property type="term" value="F:flavin adenine dinucleotide binding"/>
    <property type="evidence" value="ECO:0007669"/>
    <property type="project" value="TreeGrafter"/>
</dbReference>
<keyword evidence="2 3" id="KW-0786">Thiamine pyrophosphate</keyword>